<keyword evidence="4" id="KW-0963">Cytoplasm</keyword>
<dbReference type="RefSeq" id="WP_381423242.1">
    <property type="nucleotide sequence ID" value="NZ_JBHSDH010000013.1"/>
</dbReference>
<evidence type="ECO:0000256" key="3">
    <source>
        <dbReference type="ARBA" id="ARBA00018111"/>
    </source>
</evidence>
<sequence>MKDRSTQKRPAPPLDNRRLRDLALHYVGRYATTKAKLASYLQRKIRERGWTADEKRPDLEALTQEFANLGYIDDAAYAASRARSFARRGYGQRRLEQDIYAAGISDADAADARSESAAQLWDSAHAFARRKRIGPYAAESAPPEKRQKQLAAFIRAGHDFDIARKFVFADPGTTIDGDDGA</sequence>
<dbReference type="InterPro" id="IPR036388">
    <property type="entry name" value="WH-like_DNA-bd_sf"/>
</dbReference>
<reference evidence="7" key="1">
    <citation type="journal article" date="2019" name="Int. J. Syst. Evol. Microbiol.">
        <title>The Global Catalogue of Microorganisms (GCM) 10K type strain sequencing project: providing services to taxonomists for standard genome sequencing and annotation.</title>
        <authorList>
            <consortium name="The Broad Institute Genomics Platform"/>
            <consortium name="The Broad Institute Genome Sequencing Center for Infectious Disease"/>
            <person name="Wu L."/>
            <person name="Ma J."/>
        </authorList>
    </citation>
    <scope>NUCLEOTIDE SEQUENCE [LARGE SCALE GENOMIC DNA]</scope>
    <source>
        <strain evidence="7">CECT 8531</strain>
    </source>
</reference>
<dbReference type="InterPro" id="IPR053924">
    <property type="entry name" value="RecX_HTH_2nd"/>
</dbReference>
<evidence type="ECO:0000313" key="6">
    <source>
        <dbReference type="EMBL" id="MFC4292502.1"/>
    </source>
</evidence>
<dbReference type="PANTHER" id="PTHR33602">
    <property type="entry name" value="REGULATORY PROTEIN RECX FAMILY PROTEIN"/>
    <property type="match status" value="1"/>
</dbReference>
<comment type="similarity">
    <text evidence="2">Belongs to the RecX family.</text>
</comment>
<comment type="subcellular location">
    <subcellularLocation>
        <location evidence="1">Cytoplasm</location>
    </subcellularLocation>
</comment>
<protein>
    <recommendedName>
        <fullName evidence="3">Regulatory protein RecX</fullName>
    </recommendedName>
</protein>
<feature type="domain" description="RecX second three-helical" evidence="5">
    <location>
        <begin position="73"/>
        <end position="112"/>
    </location>
</feature>
<evidence type="ECO:0000256" key="4">
    <source>
        <dbReference type="ARBA" id="ARBA00022490"/>
    </source>
</evidence>
<evidence type="ECO:0000313" key="7">
    <source>
        <dbReference type="Proteomes" id="UP001595887"/>
    </source>
</evidence>
<proteinExistence type="inferred from homology"/>
<accession>A0ABV8RGE0</accession>
<organism evidence="6 7">
    <name type="scientific">Sphingorhabdus arenilitoris</name>
    <dbReference type="NCBI Taxonomy" id="1490041"/>
    <lineage>
        <taxon>Bacteria</taxon>
        <taxon>Pseudomonadati</taxon>
        <taxon>Pseudomonadota</taxon>
        <taxon>Alphaproteobacteria</taxon>
        <taxon>Sphingomonadales</taxon>
        <taxon>Sphingomonadaceae</taxon>
        <taxon>Sphingorhabdus</taxon>
    </lineage>
</organism>
<dbReference type="Gene3D" id="1.10.10.10">
    <property type="entry name" value="Winged helix-like DNA-binding domain superfamily/Winged helix DNA-binding domain"/>
    <property type="match status" value="1"/>
</dbReference>
<dbReference type="Proteomes" id="UP001595887">
    <property type="component" value="Unassembled WGS sequence"/>
</dbReference>
<keyword evidence="7" id="KW-1185">Reference proteome</keyword>
<name>A0ABV8RGE0_9SPHN</name>
<dbReference type="InterPro" id="IPR003783">
    <property type="entry name" value="Regulatory_RecX"/>
</dbReference>
<dbReference type="EMBL" id="JBHSDH010000013">
    <property type="protein sequence ID" value="MFC4292502.1"/>
    <property type="molecule type" value="Genomic_DNA"/>
</dbReference>
<comment type="caution">
    <text evidence="6">The sequence shown here is derived from an EMBL/GenBank/DDBJ whole genome shotgun (WGS) entry which is preliminary data.</text>
</comment>
<evidence type="ECO:0000259" key="5">
    <source>
        <dbReference type="Pfam" id="PF02631"/>
    </source>
</evidence>
<evidence type="ECO:0000256" key="1">
    <source>
        <dbReference type="ARBA" id="ARBA00004496"/>
    </source>
</evidence>
<dbReference type="PANTHER" id="PTHR33602:SF1">
    <property type="entry name" value="REGULATORY PROTEIN RECX FAMILY PROTEIN"/>
    <property type="match status" value="1"/>
</dbReference>
<evidence type="ECO:0000256" key="2">
    <source>
        <dbReference type="ARBA" id="ARBA00009695"/>
    </source>
</evidence>
<dbReference type="Pfam" id="PF02631">
    <property type="entry name" value="RecX_HTH2"/>
    <property type="match status" value="1"/>
</dbReference>
<gene>
    <name evidence="6" type="ORF">ACFOWX_08755</name>
</gene>